<dbReference type="OrthoDB" id="2556857at2"/>
<evidence type="ECO:0000256" key="3">
    <source>
        <dbReference type="ARBA" id="ARBA00022475"/>
    </source>
</evidence>
<organism evidence="8 9">
    <name type="scientific">Oceanobacillus piezotolerans</name>
    <dbReference type="NCBI Taxonomy" id="2448030"/>
    <lineage>
        <taxon>Bacteria</taxon>
        <taxon>Bacillati</taxon>
        <taxon>Bacillota</taxon>
        <taxon>Bacilli</taxon>
        <taxon>Bacillales</taxon>
        <taxon>Bacillaceae</taxon>
        <taxon>Oceanobacillus</taxon>
    </lineage>
</organism>
<feature type="domain" description="ABC transporter substrate-binding protein PnrA-like" evidence="7">
    <location>
        <begin position="1"/>
        <end position="277"/>
    </location>
</feature>
<evidence type="ECO:0000256" key="2">
    <source>
        <dbReference type="ARBA" id="ARBA00008610"/>
    </source>
</evidence>
<reference evidence="8 9" key="1">
    <citation type="submission" date="2018-10" db="EMBL/GenBank/DDBJ databases">
        <title>Oceanobacillus sp. YLB-02 draft genome.</title>
        <authorList>
            <person name="Yu L."/>
        </authorList>
    </citation>
    <scope>NUCLEOTIDE SEQUENCE [LARGE SCALE GENOMIC DNA]</scope>
    <source>
        <strain evidence="8 9">YLB-02</strain>
    </source>
</reference>
<dbReference type="GO" id="GO:0005886">
    <property type="term" value="C:plasma membrane"/>
    <property type="evidence" value="ECO:0007669"/>
    <property type="project" value="UniProtKB-SubCell"/>
</dbReference>
<keyword evidence="6" id="KW-0449">Lipoprotein</keyword>
<dbReference type="InterPro" id="IPR003760">
    <property type="entry name" value="PnrA-like"/>
</dbReference>
<evidence type="ECO:0000259" key="7">
    <source>
        <dbReference type="Pfam" id="PF02608"/>
    </source>
</evidence>
<keyword evidence="4" id="KW-0732">Signal</keyword>
<evidence type="ECO:0000256" key="6">
    <source>
        <dbReference type="ARBA" id="ARBA00023288"/>
    </source>
</evidence>
<evidence type="ECO:0000256" key="5">
    <source>
        <dbReference type="ARBA" id="ARBA00023136"/>
    </source>
</evidence>
<comment type="similarity">
    <text evidence="2">Belongs to the BMP lipoprotein family.</text>
</comment>
<evidence type="ECO:0000256" key="4">
    <source>
        <dbReference type="ARBA" id="ARBA00022729"/>
    </source>
</evidence>
<name>A0A498D768_9BACI</name>
<dbReference type="EMBL" id="RCHR01000003">
    <property type="protein sequence ID" value="RLL45509.1"/>
    <property type="molecule type" value="Genomic_DNA"/>
</dbReference>
<dbReference type="InterPro" id="IPR028082">
    <property type="entry name" value="Peripla_BP_I"/>
</dbReference>
<dbReference type="PANTHER" id="PTHR34296:SF2">
    <property type="entry name" value="ABC TRANSPORTER GUANOSINE-BINDING PROTEIN NUPN"/>
    <property type="match status" value="1"/>
</dbReference>
<dbReference type="InterPro" id="IPR050957">
    <property type="entry name" value="BMP_lipoprotein"/>
</dbReference>
<keyword evidence="3" id="KW-1003">Cell membrane</keyword>
<dbReference type="PANTHER" id="PTHR34296">
    <property type="entry name" value="TRANSCRIPTIONAL ACTIVATOR PROTEIN MED"/>
    <property type="match status" value="1"/>
</dbReference>
<keyword evidence="9" id="KW-1185">Reference proteome</keyword>
<accession>A0A498D768</accession>
<dbReference type="Gene3D" id="3.40.50.2300">
    <property type="match status" value="2"/>
</dbReference>
<dbReference type="SUPFAM" id="SSF53822">
    <property type="entry name" value="Periplasmic binding protein-like I"/>
    <property type="match status" value="1"/>
</dbReference>
<gene>
    <name evidence="8" type="ORF">D8M04_09300</name>
</gene>
<sequence>MLLDGRVNDTIWNKKGYEGLIKIENKYDIDVFYKENVDTEEEIRNAVDEFAEDGVNLVFGHSNIYGDAFTDLSKYYPDIHFVYFNGEITNDNVTSLNFNAHAMGFFGGMVAGKMTETNVVGIIGSFLWQPEIEGFYEGVKYINPQATLEIDYLKSWKDTEMAESIYERMKNDGADVFYPAGDAFSEKIIMQAEADGLYAIGYISDQRELAPDTVLTSTIQDVDKLYELAAKSFNKGKLKGEIMTFDFQEEVISMGEYHEDIPEYFKRDIKEAIEKYKETELLPNEY</sequence>
<protein>
    <submittedName>
        <fullName evidence="8">BMP family ABC transporter substrate-binding protein</fullName>
    </submittedName>
</protein>
<dbReference type="AlphaFoldDB" id="A0A498D768"/>
<keyword evidence="5" id="KW-0472">Membrane</keyword>
<evidence type="ECO:0000256" key="1">
    <source>
        <dbReference type="ARBA" id="ARBA00004193"/>
    </source>
</evidence>
<evidence type="ECO:0000313" key="8">
    <source>
        <dbReference type="EMBL" id="RLL45509.1"/>
    </source>
</evidence>
<comment type="caution">
    <text evidence="8">The sequence shown here is derived from an EMBL/GenBank/DDBJ whole genome shotgun (WGS) entry which is preliminary data.</text>
</comment>
<proteinExistence type="inferred from homology"/>
<comment type="subcellular location">
    <subcellularLocation>
        <location evidence="1">Cell membrane</location>
        <topology evidence="1">Lipid-anchor</topology>
    </subcellularLocation>
</comment>
<dbReference type="Proteomes" id="UP000270219">
    <property type="component" value="Unassembled WGS sequence"/>
</dbReference>
<evidence type="ECO:0000313" key="9">
    <source>
        <dbReference type="Proteomes" id="UP000270219"/>
    </source>
</evidence>
<dbReference type="Pfam" id="PF02608">
    <property type="entry name" value="Bmp"/>
    <property type="match status" value="1"/>
</dbReference>